<protein>
    <submittedName>
        <fullName evidence="1">Uncharacterized protein</fullName>
    </submittedName>
</protein>
<dbReference type="AlphaFoldDB" id="A0A8J6XED4"/>
<reference evidence="1" key="1">
    <citation type="submission" date="2020-09" db="EMBL/GenBank/DDBJ databases">
        <title>Iningainema tapete sp. nov. (Scytonemataceae, Cyanobacteria) from greenhouses in central Florida (USA) produces two types of nodularin with biosynthetic potential for microcystin-LR and anabaenopeptins.</title>
        <authorList>
            <person name="Berthold D.E."/>
            <person name="Lefler F.W."/>
            <person name="Huang I.-S."/>
            <person name="Abdulla H."/>
            <person name="Zimba P.V."/>
            <person name="Laughinghouse H.D. IV."/>
        </authorList>
    </citation>
    <scope>NUCLEOTIDE SEQUENCE</scope>
    <source>
        <strain evidence="1">BLCCT55</strain>
    </source>
</reference>
<gene>
    <name evidence="1" type="ORF">ICL16_02445</name>
</gene>
<accession>A0A8J6XED4</accession>
<name>A0A8J6XED4_9CYAN</name>
<dbReference type="Proteomes" id="UP000629098">
    <property type="component" value="Unassembled WGS sequence"/>
</dbReference>
<proteinExistence type="predicted"/>
<organism evidence="1 2">
    <name type="scientific">Iningainema tapete BLCC-T55</name>
    <dbReference type="NCBI Taxonomy" id="2748662"/>
    <lineage>
        <taxon>Bacteria</taxon>
        <taxon>Bacillati</taxon>
        <taxon>Cyanobacteriota</taxon>
        <taxon>Cyanophyceae</taxon>
        <taxon>Nostocales</taxon>
        <taxon>Scytonemataceae</taxon>
        <taxon>Iningainema tapete</taxon>
    </lineage>
</organism>
<comment type="caution">
    <text evidence="1">The sequence shown here is derived from an EMBL/GenBank/DDBJ whole genome shotgun (WGS) entry which is preliminary data.</text>
</comment>
<dbReference type="RefSeq" id="WP_190825308.1">
    <property type="nucleotide sequence ID" value="NZ_CAWPPI010000012.1"/>
</dbReference>
<sequence length="59" mass="7074">MRFEKKNKFGFTTNREEPLDNVPLTLRLKKGVREALKEIPGWQSDIRELIDEYIKIKKI</sequence>
<evidence type="ECO:0000313" key="1">
    <source>
        <dbReference type="EMBL" id="MBD2771012.1"/>
    </source>
</evidence>
<dbReference type="EMBL" id="JACXAE010000012">
    <property type="protein sequence ID" value="MBD2771012.1"/>
    <property type="molecule type" value="Genomic_DNA"/>
</dbReference>
<keyword evidence="2" id="KW-1185">Reference proteome</keyword>
<evidence type="ECO:0000313" key="2">
    <source>
        <dbReference type="Proteomes" id="UP000629098"/>
    </source>
</evidence>